<keyword evidence="3 5" id="KW-0067">ATP-binding</keyword>
<dbReference type="GO" id="GO:0016887">
    <property type="term" value="F:ATP hydrolysis activity"/>
    <property type="evidence" value="ECO:0007669"/>
    <property type="project" value="InterPro"/>
</dbReference>
<accession>A0A926S5I9</accession>
<dbReference type="GO" id="GO:0015192">
    <property type="term" value="F:L-phenylalanine transmembrane transporter activity"/>
    <property type="evidence" value="ECO:0007669"/>
    <property type="project" value="TreeGrafter"/>
</dbReference>
<dbReference type="GO" id="GO:0015808">
    <property type="term" value="P:L-alanine transport"/>
    <property type="evidence" value="ECO:0007669"/>
    <property type="project" value="TreeGrafter"/>
</dbReference>
<evidence type="ECO:0000256" key="3">
    <source>
        <dbReference type="ARBA" id="ARBA00022840"/>
    </source>
</evidence>
<dbReference type="PANTHER" id="PTHR45772:SF7">
    <property type="entry name" value="AMINO ACID ABC TRANSPORTER ATP-BINDING PROTEIN"/>
    <property type="match status" value="1"/>
</dbReference>
<keyword evidence="1" id="KW-0813">Transport</keyword>
<evidence type="ECO:0000313" key="6">
    <source>
        <dbReference type="Proteomes" id="UP000598467"/>
    </source>
</evidence>
<dbReference type="Proteomes" id="UP000598467">
    <property type="component" value="Unassembled WGS sequence"/>
</dbReference>
<dbReference type="GO" id="GO:0005304">
    <property type="term" value="F:L-valine transmembrane transporter activity"/>
    <property type="evidence" value="ECO:0007669"/>
    <property type="project" value="TreeGrafter"/>
</dbReference>
<dbReference type="GO" id="GO:0015188">
    <property type="term" value="F:L-isoleucine transmembrane transporter activity"/>
    <property type="evidence" value="ECO:0007669"/>
    <property type="project" value="TreeGrafter"/>
</dbReference>
<dbReference type="InterPro" id="IPR003593">
    <property type="entry name" value="AAA+_ATPase"/>
</dbReference>
<proteinExistence type="predicted"/>
<dbReference type="GO" id="GO:0005886">
    <property type="term" value="C:plasma membrane"/>
    <property type="evidence" value="ECO:0007669"/>
    <property type="project" value="TreeGrafter"/>
</dbReference>
<dbReference type="PROSITE" id="PS50893">
    <property type="entry name" value="ABC_TRANSPORTER_2"/>
    <property type="match status" value="1"/>
</dbReference>
<dbReference type="AlphaFoldDB" id="A0A926S5I9"/>
<evidence type="ECO:0000259" key="4">
    <source>
        <dbReference type="PROSITE" id="PS50893"/>
    </source>
</evidence>
<dbReference type="Pfam" id="PF00005">
    <property type="entry name" value="ABC_tran"/>
    <property type="match status" value="1"/>
</dbReference>
<dbReference type="GO" id="GO:1903805">
    <property type="term" value="P:L-valine import across plasma membrane"/>
    <property type="evidence" value="ECO:0007669"/>
    <property type="project" value="TreeGrafter"/>
</dbReference>
<dbReference type="GO" id="GO:1903806">
    <property type="term" value="P:L-isoleucine import across plasma membrane"/>
    <property type="evidence" value="ECO:0007669"/>
    <property type="project" value="TreeGrafter"/>
</dbReference>
<dbReference type="PANTHER" id="PTHR45772">
    <property type="entry name" value="CONSERVED COMPONENT OF ABC TRANSPORTER FOR NATURAL AMINO ACIDS-RELATED"/>
    <property type="match status" value="1"/>
</dbReference>
<reference evidence="5" key="1">
    <citation type="submission" date="2020-05" db="EMBL/GenBank/DDBJ databases">
        <title>Identification of trans-AT polyketide cluster in two marine bacteria, producers of a novel glutaramide-containing polyketide sesbanimide D and analogs.</title>
        <authorList>
            <person name="Kacar D."/>
            <person name="Rodriguez P."/>
            <person name="Canedo L."/>
            <person name="Gonzalez E."/>
            <person name="Galan B."/>
            <person name="De La Calle F."/>
            <person name="Garcia J.L."/>
        </authorList>
    </citation>
    <scope>NUCLEOTIDE SEQUENCE</scope>
    <source>
        <strain evidence="5">PHM038</strain>
    </source>
</reference>
<evidence type="ECO:0000256" key="1">
    <source>
        <dbReference type="ARBA" id="ARBA00022448"/>
    </source>
</evidence>
<evidence type="ECO:0000313" key="5">
    <source>
        <dbReference type="EMBL" id="MBD1545482.1"/>
    </source>
</evidence>
<organism evidence="5 6">
    <name type="scientific">Roseibium aggregatum</name>
    <dbReference type="NCBI Taxonomy" id="187304"/>
    <lineage>
        <taxon>Bacteria</taxon>
        <taxon>Pseudomonadati</taxon>
        <taxon>Pseudomonadota</taxon>
        <taxon>Alphaproteobacteria</taxon>
        <taxon>Hyphomicrobiales</taxon>
        <taxon>Stappiaceae</taxon>
        <taxon>Roseibium</taxon>
    </lineage>
</organism>
<name>A0A926S5I9_9HYPH</name>
<feature type="domain" description="ABC transporter" evidence="4">
    <location>
        <begin position="2"/>
        <end position="235"/>
    </location>
</feature>
<dbReference type="Gene3D" id="3.40.50.300">
    <property type="entry name" value="P-loop containing nucleotide triphosphate hydrolases"/>
    <property type="match status" value="1"/>
</dbReference>
<gene>
    <name evidence="5" type="ORF">HK439_04360</name>
</gene>
<dbReference type="InterPro" id="IPR027417">
    <property type="entry name" value="P-loop_NTPase"/>
</dbReference>
<dbReference type="GO" id="GO:0042941">
    <property type="term" value="P:D-alanine transmembrane transport"/>
    <property type="evidence" value="ECO:0007669"/>
    <property type="project" value="TreeGrafter"/>
</dbReference>
<sequence length="237" mass="25436">MLNLHALSKSFGALNVLSNLDLSVPQGEVLGIIGPNGAGKTTLFNLIAGVQTPSSGEILFEGKDLSRTKVWDRCRLGIARTYQVPKPFTNMSVFENVLAAGLHGGGQKMRDAAERAEEVLETVELAHRKNTPAGDLSLLDLKRLELAKALGSNPRMLLLDEIAGGLTDAECDSLLQIIGGVRDRGTTIVWIEHVIHALRRLADRIAVLHGGNIIVSGSPDEVLQNAHVKQVYLGVEG</sequence>
<dbReference type="GO" id="GO:0005524">
    <property type="term" value="F:ATP binding"/>
    <property type="evidence" value="ECO:0007669"/>
    <property type="project" value="UniProtKB-KW"/>
</dbReference>
<keyword evidence="2" id="KW-0547">Nucleotide-binding</keyword>
<dbReference type="CDD" id="cd03219">
    <property type="entry name" value="ABC_Mj1267_LivG_branched"/>
    <property type="match status" value="1"/>
</dbReference>
<dbReference type="SUPFAM" id="SSF52540">
    <property type="entry name" value="P-loop containing nucleoside triphosphate hydrolases"/>
    <property type="match status" value="1"/>
</dbReference>
<evidence type="ECO:0000256" key="2">
    <source>
        <dbReference type="ARBA" id="ARBA00022741"/>
    </source>
</evidence>
<dbReference type="InterPro" id="IPR051120">
    <property type="entry name" value="ABC_AA/LPS_Transport"/>
</dbReference>
<comment type="caution">
    <text evidence="5">The sequence shown here is derived from an EMBL/GenBank/DDBJ whole genome shotgun (WGS) entry which is preliminary data.</text>
</comment>
<dbReference type="SMART" id="SM00382">
    <property type="entry name" value="AAA"/>
    <property type="match status" value="1"/>
</dbReference>
<dbReference type="EMBL" id="JABFCZ010000004">
    <property type="protein sequence ID" value="MBD1545482.1"/>
    <property type="molecule type" value="Genomic_DNA"/>
</dbReference>
<dbReference type="RefSeq" id="WP_190290152.1">
    <property type="nucleotide sequence ID" value="NZ_JABFCZ010000004.1"/>
</dbReference>
<dbReference type="InterPro" id="IPR003439">
    <property type="entry name" value="ABC_transporter-like_ATP-bd"/>
</dbReference>
<protein>
    <submittedName>
        <fullName evidence="5">ABC transporter ATP-binding protein</fullName>
    </submittedName>
</protein>